<dbReference type="EMBL" id="KZ293435">
    <property type="protein sequence ID" value="PBK67810.1"/>
    <property type="molecule type" value="Genomic_DNA"/>
</dbReference>
<evidence type="ECO:0000313" key="2">
    <source>
        <dbReference type="EMBL" id="PBK67810.1"/>
    </source>
</evidence>
<proteinExistence type="predicted"/>
<gene>
    <name evidence="2" type="ORF">ARMSODRAFT_958834</name>
</gene>
<reference evidence="3" key="1">
    <citation type="journal article" date="2017" name="Nat. Ecol. Evol.">
        <title>Genome expansion and lineage-specific genetic innovations in the forest pathogenic fungi Armillaria.</title>
        <authorList>
            <person name="Sipos G."/>
            <person name="Prasanna A.N."/>
            <person name="Walter M.C."/>
            <person name="O'Connor E."/>
            <person name="Balint B."/>
            <person name="Krizsan K."/>
            <person name="Kiss B."/>
            <person name="Hess J."/>
            <person name="Varga T."/>
            <person name="Slot J."/>
            <person name="Riley R."/>
            <person name="Boka B."/>
            <person name="Rigling D."/>
            <person name="Barry K."/>
            <person name="Lee J."/>
            <person name="Mihaltcheva S."/>
            <person name="LaButti K."/>
            <person name="Lipzen A."/>
            <person name="Waldron R."/>
            <person name="Moloney N.M."/>
            <person name="Sperisen C."/>
            <person name="Kredics L."/>
            <person name="Vagvoelgyi C."/>
            <person name="Patrignani A."/>
            <person name="Fitzpatrick D."/>
            <person name="Nagy I."/>
            <person name="Doyle S."/>
            <person name="Anderson J.B."/>
            <person name="Grigoriev I.V."/>
            <person name="Gueldener U."/>
            <person name="Muensterkoetter M."/>
            <person name="Nagy L.G."/>
        </authorList>
    </citation>
    <scope>NUCLEOTIDE SEQUENCE [LARGE SCALE GENOMIC DNA]</scope>
    <source>
        <strain evidence="3">28-4</strain>
    </source>
</reference>
<name>A0A2H3BDR3_9AGAR</name>
<dbReference type="Proteomes" id="UP000218334">
    <property type="component" value="Unassembled WGS sequence"/>
</dbReference>
<evidence type="ECO:0008006" key="4">
    <source>
        <dbReference type="Google" id="ProtNLM"/>
    </source>
</evidence>
<keyword evidence="3" id="KW-1185">Reference proteome</keyword>
<evidence type="ECO:0000256" key="1">
    <source>
        <dbReference type="SAM" id="MobiDB-lite"/>
    </source>
</evidence>
<feature type="region of interest" description="Disordered" evidence="1">
    <location>
        <begin position="327"/>
        <end position="347"/>
    </location>
</feature>
<organism evidence="2 3">
    <name type="scientific">Armillaria solidipes</name>
    <dbReference type="NCBI Taxonomy" id="1076256"/>
    <lineage>
        <taxon>Eukaryota</taxon>
        <taxon>Fungi</taxon>
        <taxon>Dikarya</taxon>
        <taxon>Basidiomycota</taxon>
        <taxon>Agaricomycotina</taxon>
        <taxon>Agaricomycetes</taxon>
        <taxon>Agaricomycetidae</taxon>
        <taxon>Agaricales</taxon>
        <taxon>Marasmiineae</taxon>
        <taxon>Physalacriaceae</taxon>
        <taxon>Armillaria</taxon>
    </lineage>
</organism>
<dbReference type="AlphaFoldDB" id="A0A2H3BDR3"/>
<sequence length="645" mass="73745">MANALALPREIWEQCGYYALATELTFLGPPSGLTSLLLTCRWINDSLCFSNNTRLYARLFCFKFDIDAPRRRLPPRWLTSQCLAAEFQKRIVALKRIRYCDEYSLQDLWTCYLMMSENDGRNERQLEWAHVSEYLSRTILLRIPSGPRGVSLWCQDSEATSLIIWLFWMLLSQNRLSTESLRLRGLWTHTLLHTFIAAGFRFPSIYAPDTILHLPISPYVYPLPPIISGPNPSKTTIVHYWHSLTIAAPVLTPIALLSWSVRQDMYQQAHPLDHNFLDQFPTDRHTANAFGITGPTVEDLTEFHQLRIHSPGPLLLPPHTTFDTYDSFHADDDNHEDEEEPRQPRGSMRYEQDWYRQVSCYDPFALPGALRGPVFSLGSLTGSWAGRWVLTNIESHMDLLRDPSAMDPRALPLHSKPLYWRLQEHHCFEPTEPIAPGTDEYNGDDIMNAWLPRGHRLTHVDGAIEFYDSENNRKIRYETFIPRGTKEAPYLKPACERPHPQWILNDCDEIATDELTSPSKYETRSNGLHAGEAVAGIYGATEPSDEYVDTVSYRSSGVADVLVTGETGQRHGDAWGHYSIVGRVRPWDGLVVLLQKPADPRNTLLGEWIFKGYIHDQNLVGRWRETTTSADIVGYEGGFIVTKTD</sequence>
<protein>
    <recommendedName>
        <fullName evidence="4">F-box domain-containing protein</fullName>
    </recommendedName>
</protein>
<accession>A0A2H3BDR3</accession>
<evidence type="ECO:0000313" key="3">
    <source>
        <dbReference type="Proteomes" id="UP000218334"/>
    </source>
</evidence>